<dbReference type="EMBL" id="CP075150">
    <property type="protein sequence ID" value="UTX42880.1"/>
    <property type="molecule type" value="Genomic_DNA"/>
</dbReference>
<dbReference type="AlphaFoldDB" id="A0A9Q9FB72"/>
<reference evidence="1" key="1">
    <citation type="submission" date="2021-05" db="EMBL/GenBank/DDBJ databases">
        <title>Encephalitozoon hellem ATCC 50604 Complete Genome.</title>
        <authorList>
            <person name="Mascarenhas dos Santos A.C."/>
            <person name="Julian A.T."/>
            <person name="Pombert J.-F."/>
        </authorList>
    </citation>
    <scope>NUCLEOTIDE SEQUENCE</scope>
    <source>
        <strain evidence="1">ATCC 50604</strain>
    </source>
</reference>
<evidence type="ECO:0000313" key="1">
    <source>
        <dbReference type="EMBL" id="UTX42880.1"/>
    </source>
</evidence>
<dbReference type="Proteomes" id="UP001059546">
    <property type="component" value="Chromosome IV"/>
</dbReference>
<sequence length="70" mass="8107">MRFILAILLKKCVEEPFKVWVEESLGVDSLRNLREEILALLNSEEGRQQAPEYNKPFNDVIEMVDDSKGL</sequence>
<gene>
    <name evidence="1" type="ORF">GPU96_04g06080</name>
</gene>
<name>A0A9Q9FB72_ENCHE</name>
<evidence type="ECO:0000313" key="2">
    <source>
        <dbReference type="Proteomes" id="UP001059546"/>
    </source>
</evidence>
<proteinExistence type="predicted"/>
<organism evidence="1 2">
    <name type="scientific">Encephalitozoon hellem</name>
    <name type="common">Microsporidian parasite</name>
    <dbReference type="NCBI Taxonomy" id="27973"/>
    <lineage>
        <taxon>Eukaryota</taxon>
        <taxon>Fungi</taxon>
        <taxon>Fungi incertae sedis</taxon>
        <taxon>Microsporidia</taxon>
        <taxon>Unikaryonidae</taxon>
        <taxon>Encephalitozoon</taxon>
    </lineage>
</organism>
<protein>
    <submittedName>
        <fullName evidence="1">Uncharacterized protein</fullName>
    </submittedName>
</protein>
<accession>A0A9Q9FB72</accession>